<keyword evidence="3" id="KW-1185">Reference proteome</keyword>
<name>A0ABQ7K8B0_9FUNG</name>
<comment type="caution">
    <text evidence="2">The sequence shown here is derived from an EMBL/GenBank/DDBJ whole genome shotgun (WGS) entry which is preliminary data.</text>
</comment>
<evidence type="ECO:0008006" key="4">
    <source>
        <dbReference type="Google" id="ProtNLM"/>
    </source>
</evidence>
<dbReference type="EMBL" id="JAAAIM010000141">
    <property type="protein sequence ID" value="KAG0293836.1"/>
    <property type="molecule type" value="Genomic_DNA"/>
</dbReference>
<feature type="region of interest" description="Disordered" evidence="1">
    <location>
        <begin position="311"/>
        <end position="331"/>
    </location>
</feature>
<evidence type="ECO:0000313" key="2">
    <source>
        <dbReference type="EMBL" id="KAG0293836.1"/>
    </source>
</evidence>
<gene>
    <name evidence="2" type="ORF">BGZ96_002220</name>
</gene>
<organism evidence="2 3">
    <name type="scientific">Linnemannia gamsii</name>
    <dbReference type="NCBI Taxonomy" id="64522"/>
    <lineage>
        <taxon>Eukaryota</taxon>
        <taxon>Fungi</taxon>
        <taxon>Fungi incertae sedis</taxon>
        <taxon>Mucoromycota</taxon>
        <taxon>Mortierellomycotina</taxon>
        <taxon>Mortierellomycetes</taxon>
        <taxon>Mortierellales</taxon>
        <taxon>Mortierellaceae</taxon>
        <taxon>Linnemannia</taxon>
    </lineage>
</organism>
<reference evidence="2 3" key="1">
    <citation type="journal article" date="2020" name="Fungal Divers.">
        <title>Resolving the Mortierellaceae phylogeny through synthesis of multi-gene phylogenetics and phylogenomics.</title>
        <authorList>
            <person name="Vandepol N."/>
            <person name="Liber J."/>
            <person name="Desiro A."/>
            <person name="Na H."/>
            <person name="Kennedy M."/>
            <person name="Barry K."/>
            <person name="Grigoriev I.V."/>
            <person name="Miller A.N."/>
            <person name="O'Donnell K."/>
            <person name="Stajich J.E."/>
            <person name="Bonito G."/>
        </authorList>
    </citation>
    <scope>NUCLEOTIDE SEQUENCE [LARGE SCALE GENOMIC DNA]</scope>
    <source>
        <strain evidence="2 3">AD045</strain>
    </source>
</reference>
<protein>
    <recommendedName>
        <fullName evidence="4">F-box domain-containing protein</fullName>
    </recommendedName>
</protein>
<dbReference type="Proteomes" id="UP001194696">
    <property type="component" value="Unassembled WGS sequence"/>
</dbReference>
<evidence type="ECO:0000256" key="1">
    <source>
        <dbReference type="SAM" id="MobiDB-lite"/>
    </source>
</evidence>
<feature type="compositionally biased region" description="Polar residues" evidence="1">
    <location>
        <begin position="322"/>
        <end position="331"/>
    </location>
</feature>
<sequence length="331" mass="38033">MILNVMFSLSLVQALKTMPNRVTTLEVRRDNINTAVGLQDFLCNSPHLLHLIAPNTELSIHHLDIHQRLPIQWIRVDDNNDSNGRRRPVSQIWACRNLRTLRLAFHSYGSGRIEVPMISRLIFGYISEVCPHVQDLEINEPEVSSLESRTYKPTLCMRLEGGMCLLAHLRQLRRLRVGSFDAELECTPTDVDWMVPSGHTWTARMARRRTIVGWDSNLAKEQQEDLCRLSNPNKAFLVDSTSRPSVVVTFVDQELESRMKNLGLLAHVKTMLLEKMERGDFEVWPRLTRAGLYTDMDFLLPVENECFRLTKGSIPPPPPKSNRLSKMFSFS</sequence>
<proteinExistence type="predicted"/>
<accession>A0ABQ7K8B0</accession>
<evidence type="ECO:0000313" key="3">
    <source>
        <dbReference type="Proteomes" id="UP001194696"/>
    </source>
</evidence>